<dbReference type="EMBL" id="LFYR01002083">
    <property type="protein sequence ID" value="KMZ57365.1"/>
    <property type="molecule type" value="Genomic_DNA"/>
</dbReference>
<organism evidence="3 4">
    <name type="scientific">Zostera marina</name>
    <name type="common">Eelgrass</name>
    <dbReference type="NCBI Taxonomy" id="29655"/>
    <lineage>
        <taxon>Eukaryota</taxon>
        <taxon>Viridiplantae</taxon>
        <taxon>Streptophyta</taxon>
        <taxon>Embryophyta</taxon>
        <taxon>Tracheophyta</taxon>
        <taxon>Spermatophyta</taxon>
        <taxon>Magnoliopsida</taxon>
        <taxon>Liliopsida</taxon>
        <taxon>Zosteraceae</taxon>
        <taxon>Zostera</taxon>
    </lineage>
</organism>
<evidence type="ECO:0000259" key="2">
    <source>
        <dbReference type="Pfam" id="PF03101"/>
    </source>
</evidence>
<reference evidence="4" key="1">
    <citation type="journal article" date="2016" name="Nature">
        <title>The genome of the seagrass Zostera marina reveals angiosperm adaptation to the sea.</title>
        <authorList>
            <person name="Olsen J.L."/>
            <person name="Rouze P."/>
            <person name="Verhelst B."/>
            <person name="Lin Y.-C."/>
            <person name="Bayer T."/>
            <person name="Collen J."/>
            <person name="Dattolo E."/>
            <person name="De Paoli E."/>
            <person name="Dittami S."/>
            <person name="Maumus F."/>
            <person name="Michel G."/>
            <person name="Kersting A."/>
            <person name="Lauritano C."/>
            <person name="Lohaus R."/>
            <person name="Toepel M."/>
            <person name="Tonon T."/>
            <person name="Vanneste K."/>
            <person name="Amirebrahimi M."/>
            <person name="Brakel J."/>
            <person name="Bostroem C."/>
            <person name="Chovatia M."/>
            <person name="Grimwood J."/>
            <person name="Jenkins J.W."/>
            <person name="Jueterbock A."/>
            <person name="Mraz A."/>
            <person name="Stam W.T."/>
            <person name="Tice H."/>
            <person name="Bornberg-Bauer E."/>
            <person name="Green P.J."/>
            <person name="Pearson G.A."/>
            <person name="Procaccini G."/>
            <person name="Duarte C.M."/>
            <person name="Schmutz J."/>
            <person name="Reusch T.B.H."/>
            <person name="Van de Peer Y."/>
        </authorList>
    </citation>
    <scope>NUCLEOTIDE SEQUENCE [LARGE SCALE GENOMIC DNA]</scope>
    <source>
        <strain evidence="4">cv. Finnish</strain>
    </source>
</reference>
<proteinExistence type="predicted"/>
<dbReference type="PANTHER" id="PTHR46328:SF30">
    <property type="entry name" value="OS04G0641500 PROTEIN"/>
    <property type="match status" value="1"/>
</dbReference>
<dbReference type="OrthoDB" id="2402896at2759"/>
<dbReference type="AlphaFoldDB" id="A0A0K9NMZ2"/>
<feature type="compositionally biased region" description="Polar residues" evidence="1">
    <location>
        <begin position="46"/>
        <end position="58"/>
    </location>
</feature>
<dbReference type="Pfam" id="PF03101">
    <property type="entry name" value="FAR1"/>
    <property type="match status" value="1"/>
</dbReference>
<name>A0A0K9NMZ2_ZOSMR</name>
<accession>A0A0K9NMZ2</accession>
<evidence type="ECO:0000313" key="4">
    <source>
        <dbReference type="Proteomes" id="UP000036987"/>
    </source>
</evidence>
<feature type="region of interest" description="Disordered" evidence="1">
    <location>
        <begin position="25"/>
        <end position="61"/>
    </location>
</feature>
<protein>
    <recommendedName>
        <fullName evidence="2">FAR1 domain-containing protein</fullName>
    </recommendedName>
</protein>
<sequence>MSFKTLEDAENFYYRYAGRTGFSVRKSTTSSNSQGITRRSLVCSKQGKSNSIIPTSSDSLKKKRKIRNPKTDCLARITFAVKDNIWFAPICNTSHNHLLTTPRKRRFLTVNRKIKLHTRNIIHDLKVH</sequence>
<dbReference type="PANTHER" id="PTHR46328">
    <property type="entry name" value="FAR-RED IMPAIRED RESPONSIVE (FAR1) FAMILY PROTEIN-RELATED"/>
    <property type="match status" value="1"/>
</dbReference>
<feature type="compositionally biased region" description="Polar residues" evidence="1">
    <location>
        <begin position="25"/>
        <end position="37"/>
    </location>
</feature>
<dbReference type="Proteomes" id="UP000036987">
    <property type="component" value="Unassembled WGS sequence"/>
</dbReference>
<dbReference type="InterPro" id="IPR004330">
    <property type="entry name" value="FAR1_DNA_bnd_dom"/>
</dbReference>
<evidence type="ECO:0000313" key="3">
    <source>
        <dbReference type="EMBL" id="KMZ57365.1"/>
    </source>
</evidence>
<comment type="caution">
    <text evidence="3">The sequence shown here is derived from an EMBL/GenBank/DDBJ whole genome shotgun (WGS) entry which is preliminary data.</text>
</comment>
<evidence type="ECO:0000256" key="1">
    <source>
        <dbReference type="SAM" id="MobiDB-lite"/>
    </source>
</evidence>
<keyword evidence="4" id="KW-1185">Reference proteome</keyword>
<feature type="domain" description="FAR1" evidence="2">
    <location>
        <begin position="11"/>
        <end position="100"/>
    </location>
</feature>
<gene>
    <name evidence="3" type="ORF">ZOSMA_873G00020</name>
</gene>